<sequence>MVNRMKGAGKAFACVAAISTAFALGACAPLPEQQASADAAAAASAASAARAASAAAAASKAAAPAPGPTEQRIVVGGASGYRMTVKVTPPAQVCDNAAFADGVRYGYALTWNRLVGEEMRNSGGKPPKRKLVKFDASAVHSQDDDYKIQWNGKERTNACASDGYLIGRIVGTHLAGEDLRNGKSS</sequence>
<name>A0A069PCB5_9BURK</name>
<dbReference type="PROSITE" id="PS51257">
    <property type="entry name" value="PROKAR_LIPOPROTEIN"/>
    <property type="match status" value="1"/>
</dbReference>
<feature type="signal peptide" evidence="1">
    <location>
        <begin position="1"/>
        <end position="23"/>
    </location>
</feature>
<dbReference type="RefSeq" id="WP_052005798.1">
    <property type="nucleotide sequence ID" value="NZ_JFHE01000010.1"/>
</dbReference>
<evidence type="ECO:0008006" key="4">
    <source>
        <dbReference type="Google" id="ProtNLM"/>
    </source>
</evidence>
<evidence type="ECO:0000256" key="1">
    <source>
        <dbReference type="SAM" id="SignalP"/>
    </source>
</evidence>
<reference evidence="2 3" key="1">
    <citation type="submission" date="2014-03" db="EMBL/GenBank/DDBJ databases">
        <title>Draft Genome Sequences of Four Burkholderia Strains.</title>
        <authorList>
            <person name="Liu X.Y."/>
            <person name="Li C.X."/>
            <person name="Xu J.H."/>
        </authorList>
    </citation>
    <scope>NUCLEOTIDE SEQUENCE [LARGE SCALE GENOMIC DNA]</scope>
    <source>
        <strain evidence="2 3">R27</strain>
    </source>
</reference>
<dbReference type="AlphaFoldDB" id="A0A069PCB5"/>
<dbReference type="eggNOG" id="ENOG5030Y15">
    <property type="taxonomic scope" value="Bacteria"/>
</dbReference>
<protein>
    <recommendedName>
        <fullName evidence="4">Lipoprotein</fullName>
    </recommendedName>
</protein>
<gene>
    <name evidence="2" type="ORF">BG57_03060</name>
</gene>
<comment type="caution">
    <text evidence="2">The sequence shown here is derived from an EMBL/GenBank/DDBJ whole genome shotgun (WGS) entry which is preliminary data.</text>
</comment>
<evidence type="ECO:0000313" key="3">
    <source>
        <dbReference type="Proteomes" id="UP000027439"/>
    </source>
</evidence>
<dbReference type="OrthoDB" id="9130881at2"/>
<proteinExistence type="predicted"/>
<evidence type="ECO:0000313" key="2">
    <source>
        <dbReference type="EMBL" id="KDR34946.1"/>
    </source>
</evidence>
<keyword evidence="1" id="KW-0732">Signal</keyword>
<dbReference type="EMBL" id="JFHE01000010">
    <property type="protein sequence ID" value="KDR34946.1"/>
    <property type="molecule type" value="Genomic_DNA"/>
</dbReference>
<organism evidence="2 3">
    <name type="scientific">Caballeronia grimmiae</name>
    <dbReference type="NCBI Taxonomy" id="1071679"/>
    <lineage>
        <taxon>Bacteria</taxon>
        <taxon>Pseudomonadati</taxon>
        <taxon>Pseudomonadota</taxon>
        <taxon>Betaproteobacteria</taxon>
        <taxon>Burkholderiales</taxon>
        <taxon>Burkholderiaceae</taxon>
        <taxon>Caballeronia</taxon>
    </lineage>
</organism>
<accession>A0A069PCB5</accession>
<dbReference type="Proteomes" id="UP000027439">
    <property type="component" value="Unassembled WGS sequence"/>
</dbReference>
<feature type="chain" id="PRO_5001664181" description="Lipoprotein" evidence="1">
    <location>
        <begin position="24"/>
        <end position="185"/>
    </location>
</feature>